<name>A0ABZ0QNF0_9FIRM</name>
<evidence type="ECO:0000256" key="5">
    <source>
        <dbReference type="RuleBase" id="RU000660"/>
    </source>
</evidence>
<dbReference type="NCBIfam" id="TIGR00059">
    <property type="entry name" value="L17"/>
    <property type="match status" value="1"/>
</dbReference>
<protein>
    <recommendedName>
        <fullName evidence="4">Large ribosomal subunit protein bL17</fullName>
    </recommendedName>
</protein>
<evidence type="ECO:0000256" key="2">
    <source>
        <dbReference type="ARBA" id="ARBA00022980"/>
    </source>
</evidence>
<keyword evidence="2 4" id="KW-0689">Ribosomal protein</keyword>
<dbReference type="PANTHER" id="PTHR14413:SF16">
    <property type="entry name" value="LARGE RIBOSOMAL SUBUNIT PROTEIN BL17M"/>
    <property type="match status" value="1"/>
</dbReference>
<accession>A0ABZ0QNF0</accession>
<dbReference type="Pfam" id="PF01196">
    <property type="entry name" value="Ribosomal_L17"/>
    <property type="match status" value="1"/>
</dbReference>
<comment type="subunit">
    <text evidence="4">Part of the 50S ribosomal subunit. Contacts protein L32.</text>
</comment>
<keyword evidence="7" id="KW-1185">Reference proteome</keyword>
<keyword evidence="3 4" id="KW-0687">Ribonucleoprotein</keyword>
<organism evidence="6 7">
    <name type="scientific">Thermaerobacter composti</name>
    <dbReference type="NCBI Taxonomy" id="554949"/>
    <lineage>
        <taxon>Bacteria</taxon>
        <taxon>Bacillati</taxon>
        <taxon>Bacillota</taxon>
        <taxon>Clostridia</taxon>
        <taxon>Eubacteriales</taxon>
        <taxon>Clostridiales Family XVII. Incertae Sedis</taxon>
        <taxon>Thermaerobacter</taxon>
    </lineage>
</organism>
<sequence length="113" mass="12953">MGHKSRLNRPTDQRQAMVRNLVTSLFIHERIETTVTRAREAQRLAEHLITLARRGDLHARRQAAAVLYDKQVLKKLFDVIGPRYSDRPGGYTRVLKLEPRRGDGAPMALLELV</sequence>
<dbReference type="InterPro" id="IPR036373">
    <property type="entry name" value="Ribosomal_bL17_sf"/>
</dbReference>
<proteinExistence type="inferred from homology"/>
<dbReference type="InterPro" id="IPR047859">
    <property type="entry name" value="Ribosomal_bL17_CS"/>
</dbReference>
<evidence type="ECO:0000256" key="4">
    <source>
        <dbReference type="HAMAP-Rule" id="MF_01368"/>
    </source>
</evidence>
<gene>
    <name evidence="4 6" type="primary">rplQ</name>
    <name evidence="6" type="ORF">Q5761_11800</name>
</gene>
<comment type="similarity">
    <text evidence="1 4 5">Belongs to the bacterial ribosomal protein bL17 family.</text>
</comment>
<dbReference type="SUPFAM" id="SSF64263">
    <property type="entry name" value="Prokaryotic ribosomal protein L17"/>
    <property type="match status" value="1"/>
</dbReference>
<dbReference type="Gene3D" id="3.90.1030.10">
    <property type="entry name" value="Ribosomal protein L17"/>
    <property type="match status" value="1"/>
</dbReference>
<evidence type="ECO:0000313" key="6">
    <source>
        <dbReference type="EMBL" id="WPD19015.1"/>
    </source>
</evidence>
<dbReference type="InterPro" id="IPR000456">
    <property type="entry name" value="Ribosomal_bL17"/>
</dbReference>
<reference evidence="6 7" key="1">
    <citation type="submission" date="2023-08" db="EMBL/GenBank/DDBJ databases">
        <title>Genome sequence of Thermaerobacter compostii strain Ins1, a spore-forming filamentous bacterium isolated from a deep geothermal reservoir.</title>
        <authorList>
            <person name="Bregnard D."/>
            <person name="Gonzalez D."/>
            <person name="Junier P."/>
        </authorList>
    </citation>
    <scope>NUCLEOTIDE SEQUENCE [LARGE SCALE GENOMIC DNA]</scope>
    <source>
        <strain evidence="6 7">Ins1</strain>
    </source>
</reference>
<dbReference type="GO" id="GO:0005840">
    <property type="term" value="C:ribosome"/>
    <property type="evidence" value="ECO:0007669"/>
    <property type="project" value="UniProtKB-KW"/>
</dbReference>
<dbReference type="PANTHER" id="PTHR14413">
    <property type="entry name" value="RIBOSOMAL PROTEIN L17"/>
    <property type="match status" value="1"/>
</dbReference>
<evidence type="ECO:0000256" key="1">
    <source>
        <dbReference type="ARBA" id="ARBA00008777"/>
    </source>
</evidence>
<dbReference type="Proteomes" id="UP001304683">
    <property type="component" value="Chromosome"/>
</dbReference>
<dbReference type="EMBL" id="CP132508">
    <property type="protein sequence ID" value="WPD19015.1"/>
    <property type="molecule type" value="Genomic_DNA"/>
</dbReference>
<evidence type="ECO:0000256" key="3">
    <source>
        <dbReference type="ARBA" id="ARBA00023274"/>
    </source>
</evidence>
<dbReference type="PROSITE" id="PS01167">
    <property type="entry name" value="RIBOSOMAL_L17"/>
    <property type="match status" value="1"/>
</dbReference>
<evidence type="ECO:0000313" key="7">
    <source>
        <dbReference type="Proteomes" id="UP001304683"/>
    </source>
</evidence>
<dbReference type="RefSeq" id="WP_135224515.1">
    <property type="nucleotide sequence ID" value="NZ_CP132508.1"/>
</dbReference>
<dbReference type="HAMAP" id="MF_01368">
    <property type="entry name" value="Ribosomal_bL17"/>
    <property type="match status" value="1"/>
</dbReference>